<dbReference type="EMBL" id="JARAOO010000010">
    <property type="protein sequence ID" value="KAJ7953469.1"/>
    <property type="molecule type" value="Genomic_DNA"/>
</dbReference>
<evidence type="ECO:0000313" key="1">
    <source>
        <dbReference type="EMBL" id="KAJ7953469.1"/>
    </source>
</evidence>
<protein>
    <submittedName>
        <fullName evidence="1">FAD-binding protein</fullName>
    </submittedName>
</protein>
<sequence length="104" mass="12039">MKNSIQTTYGSLPPIWYRNLRDELNEQPSTENMEENSHFQSPDVAHSATLMGIIYSMVKQDYERIVSALNLKSSSREVDSYCLMLSLRPFINDEVMHQARRLVA</sequence>
<dbReference type="PANTHER" id="PTHR35305:SF2">
    <property type="entry name" value="FAD-BINDING PROTEIN"/>
    <property type="match status" value="1"/>
</dbReference>
<name>A0AAD7L8L8_QUISA</name>
<dbReference type="Proteomes" id="UP001163823">
    <property type="component" value="Chromosome 10"/>
</dbReference>
<dbReference type="AlphaFoldDB" id="A0AAD7L8L8"/>
<proteinExistence type="predicted"/>
<keyword evidence="2" id="KW-1185">Reference proteome</keyword>
<organism evidence="1 2">
    <name type="scientific">Quillaja saponaria</name>
    <name type="common">Soap bark tree</name>
    <dbReference type="NCBI Taxonomy" id="32244"/>
    <lineage>
        <taxon>Eukaryota</taxon>
        <taxon>Viridiplantae</taxon>
        <taxon>Streptophyta</taxon>
        <taxon>Embryophyta</taxon>
        <taxon>Tracheophyta</taxon>
        <taxon>Spermatophyta</taxon>
        <taxon>Magnoliopsida</taxon>
        <taxon>eudicotyledons</taxon>
        <taxon>Gunneridae</taxon>
        <taxon>Pentapetalae</taxon>
        <taxon>rosids</taxon>
        <taxon>fabids</taxon>
        <taxon>Fabales</taxon>
        <taxon>Quillajaceae</taxon>
        <taxon>Quillaja</taxon>
    </lineage>
</organism>
<gene>
    <name evidence="1" type="ORF">O6P43_025169</name>
</gene>
<accession>A0AAD7L8L8</accession>
<dbReference type="PANTHER" id="PTHR35305">
    <property type="entry name" value="FAD-BINDING PROTEIN"/>
    <property type="match status" value="1"/>
</dbReference>
<dbReference type="KEGG" id="qsa:O6P43_025169"/>
<evidence type="ECO:0000313" key="2">
    <source>
        <dbReference type="Proteomes" id="UP001163823"/>
    </source>
</evidence>
<comment type="caution">
    <text evidence="1">The sequence shown here is derived from an EMBL/GenBank/DDBJ whole genome shotgun (WGS) entry which is preliminary data.</text>
</comment>
<reference evidence="1" key="1">
    <citation type="journal article" date="2023" name="Science">
        <title>Elucidation of the pathway for biosynthesis of saponin adjuvants from the soapbark tree.</title>
        <authorList>
            <person name="Reed J."/>
            <person name="Orme A."/>
            <person name="El-Demerdash A."/>
            <person name="Owen C."/>
            <person name="Martin L.B.B."/>
            <person name="Misra R.C."/>
            <person name="Kikuchi S."/>
            <person name="Rejzek M."/>
            <person name="Martin A.C."/>
            <person name="Harkess A."/>
            <person name="Leebens-Mack J."/>
            <person name="Louveau T."/>
            <person name="Stephenson M.J."/>
            <person name="Osbourn A."/>
        </authorList>
    </citation>
    <scope>NUCLEOTIDE SEQUENCE</scope>
    <source>
        <strain evidence="1">S10</strain>
    </source>
</reference>